<comment type="caution">
    <text evidence="2">The sequence shown here is derived from an EMBL/GenBank/DDBJ whole genome shotgun (WGS) entry which is preliminary data.</text>
</comment>
<proteinExistence type="predicted"/>
<reference evidence="2" key="1">
    <citation type="journal article" date="2023" name="Int. J. Syst. Evol. Microbiol.">
        <title>&lt;i&gt;Shewanella septentrionalis&lt;/i&gt; sp. nov. and &lt;i&gt;Shewanella holmiensis&lt;/i&gt; sp. nov., isolated from Baltic Sea water and sediments.</title>
        <authorList>
            <person name="Martin-Rodriguez A.J."/>
            <person name="Thorell K."/>
            <person name="Joffre E."/>
            <person name="Jensie-Markopoulos S."/>
            <person name="Moore E.R.B."/>
            <person name="Sjoling A."/>
        </authorList>
    </citation>
    <scope>NUCLEOTIDE SEQUENCE</scope>
    <source>
        <strain evidence="2">SP1S2-7</strain>
    </source>
</reference>
<keyword evidence="1" id="KW-0732">Signal</keyword>
<name>A0A9X2WN37_9GAMM</name>
<evidence type="ECO:0000313" key="3">
    <source>
        <dbReference type="Proteomes" id="UP001155546"/>
    </source>
</evidence>
<evidence type="ECO:0000313" key="2">
    <source>
        <dbReference type="EMBL" id="MCT7942474.1"/>
    </source>
</evidence>
<organism evidence="2 3">
    <name type="scientific">Shewanella holmiensis</name>
    <dbReference type="NCBI Taxonomy" id="2952222"/>
    <lineage>
        <taxon>Bacteria</taxon>
        <taxon>Pseudomonadati</taxon>
        <taxon>Pseudomonadota</taxon>
        <taxon>Gammaproteobacteria</taxon>
        <taxon>Alteromonadales</taxon>
        <taxon>Shewanellaceae</taxon>
        <taxon>Shewanella</taxon>
    </lineage>
</organism>
<gene>
    <name evidence="2" type="ORF">NE535_11785</name>
</gene>
<accession>A0A9X2WN37</accession>
<protein>
    <submittedName>
        <fullName evidence="2">ABC-type zinc uptake system zinc chaperone</fullName>
    </submittedName>
</protein>
<dbReference type="AlphaFoldDB" id="A0A9X2WN37"/>
<feature type="chain" id="PRO_5040906542" evidence="1">
    <location>
        <begin position="26"/>
        <end position="97"/>
    </location>
</feature>
<sequence length="97" mass="11154">MRLSIQLKQHITIWLCAILVVLAFAASNHSAQHHQDGVNSHHCTLCFHQHQLNKTLTSFSFSIPIQKQQYQVDEVIFSDFESVSQFYYHSRAPPSVS</sequence>
<dbReference type="Proteomes" id="UP001155546">
    <property type="component" value="Unassembled WGS sequence"/>
</dbReference>
<keyword evidence="3" id="KW-1185">Reference proteome</keyword>
<feature type="signal peptide" evidence="1">
    <location>
        <begin position="1"/>
        <end position="25"/>
    </location>
</feature>
<evidence type="ECO:0000256" key="1">
    <source>
        <dbReference type="SAM" id="SignalP"/>
    </source>
</evidence>
<dbReference type="EMBL" id="JAMTCD010000014">
    <property type="protein sequence ID" value="MCT7942474.1"/>
    <property type="molecule type" value="Genomic_DNA"/>
</dbReference>